<dbReference type="EMBL" id="CP015772">
    <property type="protein sequence ID" value="ANH82879.1"/>
    <property type="molecule type" value="Genomic_DNA"/>
</dbReference>
<reference evidence="1 2" key="1">
    <citation type="submission" date="2016-05" db="EMBL/GenBank/DDBJ databases">
        <title>Niabella ginsenosidivorans BS26 whole genome sequencing.</title>
        <authorList>
            <person name="Im W.T."/>
            <person name="Siddiqi M.Z."/>
        </authorList>
    </citation>
    <scope>NUCLEOTIDE SEQUENCE [LARGE SCALE GENOMIC DNA]</scope>
    <source>
        <strain evidence="1 2">BS26</strain>
    </source>
</reference>
<evidence type="ECO:0000313" key="1">
    <source>
        <dbReference type="EMBL" id="ANH82879.1"/>
    </source>
</evidence>
<protein>
    <submittedName>
        <fullName evidence="1">Uncharacterized protein</fullName>
    </submittedName>
</protein>
<organism evidence="1 2">
    <name type="scientific">Niabella ginsenosidivorans</name>
    <dbReference type="NCBI Taxonomy" id="1176587"/>
    <lineage>
        <taxon>Bacteria</taxon>
        <taxon>Pseudomonadati</taxon>
        <taxon>Bacteroidota</taxon>
        <taxon>Chitinophagia</taxon>
        <taxon>Chitinophagales</taxon>
        <taxon>Chitinophagaceae</taxon>
        <taxon>Niabella</taxon>
    </lineage>
</organism>
<keyword evidence="2" id="KW-1185">Reference proteome</keyword>
<dbReference type="Proteomes" id="UP000077667">
    <property type="component" value="Chromosome"/>
</dbReference>
<dbReference type="AlphaFoldDB" id="A0A1A9I747"/>
<gene>
    <name evidence="1" type="ORF">A8C56_19490</name>
</gene>
<name>A0A1A9I747_9BACT</name>
<evidence type="ECO:0000313" key="2">
    <source>
        <dbReference type="Proteomes" id="UP000077667"/>
    </source>
</evidence>
<accession>A0A1A9I747</accession>
<dbReference type="STRING" id="1176587.A8C56_19490"/>
<sequence length="412" mass="44576">MFLPACKKDYNQNITDRESADKVTAVAYQYNTATKKFSPQDSITAQIASPAGVNQVYVYLVRSNSTDSVVTVFFPPDGSENDVAMGVSPAVFSKIDMSAATGLKLMIKHRDNSYHQDSIKITPFTPPLPELQNFPASLLPGNDGQIHVTGKALSQNGIQTIYIYDDATGSFTKVDSITNLKNATSYDVDYNYTYRDKAANLKVQVVDNYDLAAEAVITIPVLPYTVYKDVTMNAQGFATNNAFVAATGTLLGSCELPSGEALSDADMDLLLYGSKDNVLSLYSPGNAKNIAKNYKCNGTEWAIADPLLLKAVKVKILVPGSSDAVDAIYARFNANNIPDLAEDDFFNGISVPGGNTAKISTNTGELNPDGAYLLWVRIPKEDGTFRNCLLRAKSFVLSAGSSTVTFDIYVQK</sequence>
<proteinExistence type="predicted"/>
<dbReference type="KEGG" id="nia:A8C56_19490"/>